<keyword evidence="15" id="KW-1185">Reference proteome</keyword>
<keyword evidence="7" id="KW-0229">DNA integration</keyword>
<dbReference type="GO" id="GO:0003677">
    <property type="term" value="F:DNA binding"/>
    <property type="evidence" value="ECO:0007669"/>
    <property type="project" value="UniProtKB-UniRule"/>
</dbReference>
<organism evidence="14 15">
    <name type="scientific">Desulforamulus aquiferis</name>
    <dbReference type="NCBI Taxonomy" id="1397668"/>
    <lineage>
        <taxon>Bacteria</taxon>
        <taxon>Bacillati</taxon>
        <taxon>Bacillota</taxon>
        <taxon>Clostridia</taxon>
        <taxon>Eubacteriales</taxon>
        <taxon>Peptococcaceae</taxon>
        <taxon>Desulforamulus</taxon>
    </lineage>
</organism>
<dbReference type="InterPro" id="IPR004107">
    <property type="entry name" value="Integrase_SAM-like_N"/>
</dbReference>
<evidence type="ECO:0000313" key="15">
    <source>
        <dbReference type="Proteomes" id="UP001172911"/>
    </source>
</evidence>
<name>A0AAW7ZBQ5_9FIRM</name>
<evidence type="ECO:0000256" key="3">
    <source>
        <dbReference type="ARBA" id="ARBA00008857"/>
    </source>
</evidence>
<reference evidence="14" key="2">
    <citation type="submission" date="2023-03" db="EMBL/GenBank/DDBJ databases">
        <authorList>
            <person name="Zhang Z."/>
        </authorList>
    </citation>
    <scope>NUCLEOTIDE SEQUENCE</scope>
    <source>
        <strain evidence="14">DSA</strain>
    </source>
</reference>
<gene>
    <name evidence="14" type="ORF">P6N53_06520</name>
</gene>
<dbReference type="Pfam" id="PF02899">
    <property type="entry name" value="Phage_int_SAM_1"/>
    <property type="match status" value="1"/>
</dbReference>
<dbReference type="InterPro" id="IPR002104">
    <property type="entry name" value="Integrase_catalytic"/>
</dbReference>
<dbReference type="Gene3D" id="1.10.150.130">
    <property type="match status" value="1"/>
</dbReference>
<keyword evidence="10" id="KW-0131">Cell cycle</keyword>
<dbReference type="EMBL" id="JARPTC010000008">
    <property type="protein sequence ID" value="MDO7786873.1"/>
    <property type="molecule type" value="Genomic_DNA"/>
</dbReference>
<dbReference type="PANTHER" id="PTHR30349:SF77">
    <property type="entry name" value="TYROSINE RECOMBINASE XERC"/>
    <property type="match status" value="1"/>
</dbReference>
<dbReference type="RefSeq" id="WP_304541987.1">
    <property type="nucleotide sequence ID" value="NZ_JARPTC010000008.1"/>
</dbReference>
<evidence type="ECO:0000256" key="7">
    <source>
        <dbReference type="ARBA" id="ARBA00022908"/>
    </source>
</evidence>
<keyword evidence="9" id="KW-0233">DNA recombination</keyword>
<evidence type="ECO:0000256" key="5">
    <source>
        <dbReference type="ARBA" id="ARBA00022618"/>
    </source>
</evidence>
<keyword evidence="5" id="KW-0132">Cell division</keyword>
<dbReference type="AlphaFoldDB" id="A0AAW7ZBQ5"/>
<dbReference type="NCBIfam" id="NF040815">
    <property type="entry name" value="recomb_XerA_Arch"/>
    <property type="match status" value="1"/>
</dbReference>
<feature type="domain" description="Tyr recombinase" evidence="12">
    <location>
        <begin position="111"/>
        <end position="293"/>
    </location>
</feature>
<dbReference type="PROSITE" id="PS51898">
    <property type="entry name" value="TYR_RECOMBINASE"/>
    <property type="match status" value="1"/>
</dbReference>
<comment type="caution">
    <text evidence="14">The sequence shown here is derived from an EMBL/GenBank/DDBJ whole genome shotgun (WGS) entry which is preliminary data.</text>
</comment>
<evidence type="ECO:0000256" key="2">
    <source>
        <dbReference type="ARBA" id="ARBA00004496"/>
    </source>
</evidence>
<protein>
    <submittedName>
        <fullName evidence="14">Tyrosine recombinase XerC</fullName>
    </submittedName>
</protein>
<evidence type="ECO:0000256" key="10">
    <source>
        <dbReference type="ARBA" id="ARBA00023306"/>
    </source>
</evidence>
<evidence type="ECO:0000256" key="4">
    <source>
        <dbReference type="ARBA" id="ARBA00022490"/>
    </source>
</evidence>
<dbReference type="InterPro" id="IPR050090">
    <property type="entry name" value="Tyrosine_recombinase_XerCD"/>
</dbReference>
<evidence type="ECO:0000256" key="9">
    <source>
        <dbReference type="ARBA" id="ARBA00023172"/>
    </source>
</evidence>
<keyword evidence="6" id="KW-0159">Chromosome partition</keyword>
<dbReference type="PROSITE" id="PS51900">
    <property type="entry name" value="CB"/>
    <property type="match status" value="1"/>
</dbReference>
<dbReference type="InterPro" id="IPR011010">
    <property type="entry name" value="DNA_brk_join_enz"/>
</dbReference>
<dbReference type="Proteomes" id="UP001172911">
    <property type="component" value="Unassembled WGS sequence"/>
</dbReference>
<comment type="subcellular location">
    <subcellularLocation>
        <location evidence="2">Cytoplasm</location>
    </subcellularLocation>
</comment>
<keyword evidence="4" id="KW-0963">Cytoplasm</keyword>
<reference evidence="14" key="1">
    <citation type="journal article" date="2023" name="J. Hazard. Mater.">
        <title>Anaerobic biodegradation of pyrene and benzo[a]pyrene by a new sulfate-reducing Desulforamulus aquiferis strain DSA.</title>
        <authorList>
            <person name="Zhang Z."/>
            <person name="Sun J."/>
            <person name="Gong X."/>
            <person name="Wang C."/>
            <person name="Wang H."/>
        </authorList>
    </citation>
    <scope>NUCLEOTIDE SEQUENCE</scope>
    <source>
        <strain evidence="14">DSA</strain>
    </source>
</reference>
<sequence>MRDFIRFLDEFTTYLRVERRFSARTIEEYTLDLRIFNQFLVEQVGSISAKDINLPLLRRYLLFLEDKRANGPALRSRRVSSLRTFFNYLVSEGYLDNNPALRLGKPKKEKKIPVYLTVEECERFISVISTSCTHSLRNTTIIKLLVSTGMRVSEAAGLNLKDIDLTRQEVKVMGKGSKERIIPLTDSITSQLSRYIDSRADIKEEALFLTLVSGRYKRISVATIQDIFRKYSKAAEIKDKHLTPHKLRHTFATLLYQSDVDIVELQQLLGHSSIGTTQIYTHTSADRLKLAVEKMPVKEEQSNYFAD</sequence>
<evidence type="ECO:0000256" key="1">
    <source>
        <dbReference type="ARBA" id="ARBA00003283"/>
    </source>
</evidence>
<feature type="domain" description="Core-binding (CB)" evidence="13">
    <location>
        <begin position="2"/>
        <end position="90"/>
    </location>
</feature>
<dbReference type="GO" id="GO:0051301">
    <property type="term" value="P:cell division"/>
    <property type="evidence" value="ECO:0007669"/>
    <property type="project" value="UniProtKB-KW"/>
</dbReference>
<dbReference type="InterPro" id="IPR013762">
    <property type="entry name" value="Integrase-like_cat_sf"/>
</dbReference>
<evidence type="ECO:0000256" key="6">
    <source>
        <dbReference type="ARBA" id="ARBA00022829"/>
    </source>
</evidence>
<evidence type="ECO:0000313" key="14">
    <source>
        <dbReference type="EMBL" id="MDO7786873.1"/>
    </source>
</evidence>
<dbReference type="Gene3D" id="1.10.443.10">
    <property type="entry name" value="Intergrase catalytic core"/>
    <property type="match status" value="1"/>
</dbReference>
<dbReference type="GO" id="GO:0006310">
    <property type="term" value="P:DNA recombination"/>
    <property type="evidence" value="ECO:0007669"/>
    <property type="project" value="UniProtKB-KW"/>
</dbReference>
<evidence type="ECO:0000259" key="13">
    <source>
        <dbReference type="PROSITE" id="PS51900"/>
    </source>
</evidence>
<dbReference type="InterPro" id="IPR044068">
    <property type="entry name" value="CB"/>
</dbReference>
<proteinExistence type="inferred from homology"/>
<evidence type="ECO:0000259" key="12">
    <source>
        <dbReference type="PROSITE" id="PS51898"/>
    </source>
</evidence>
<dbReference type="PANTHER" id="PTHR30349">
    <property type="entry name" value="PHAGE INTEGRASE-RELATED"/>
    <property type="match status" value="1"/>
</dbReference>
<dbReference type="GO" id="GO:0005737">
    <property type="term" value="C:cytoplasm"/>
    <property type="evidence" value="ECO:0007669"/>
    <property type="project" value="UniProtKB-SubCell"/>
</dbReference>
<dbReference type="Pfam" id="PF00589">
    <property type="entry name" value="Phage_integrase"/>
    <property type="match status" value="1"/>
</dbReference>
<accession>A0AAW7ZBQ5</accession>
<dbReference type="GO" id="GO:0015074">
    <property type="term" value="P:DNA integration"/>
    <property type="evidence" value="ECO:0007669"/>
    <property type="project" value="UniProtKB-KW"/>
</dbReference>
<dbReference type="InterPro" id="IPR010998">
    <property type="entry name" value="Integrase_recombinase_N"/>
</dbReference>
<evidence type="ECO:0000256" key="8">
    <source>
        <dbReference type="ARBA" id="ARBA00023125"/>
    </source>
</evidence>
<comment type="function">
    <text evidence="1">Site-specific tyrosine recombinase, which acts by catalyzing the cutting and rejoining of the recombining DNA molecules.</text>
</comment>
<keyword evidence="8 11" id="KW-0238">DNA-binding</keyword>
<evidence type="ECO:0000256" key="11">
    <source>
        <dbReference type="PROSITE-ProRule" id="PRU01248"/>
    </source>
</evidence>
<comment type="similarity">
    <text evidence="3">Belongs to the 'phage' integrase family.</text>
</comment>
<dbReference type="SUPFAM" id="SSF56349">
    <property type="entry name" value="DNA breaking-rejoining enzymes"/>
    <property type="match status" value="1"/>
</dbReference>
<dbReference type="GO" id="GO:0007059">
    <property type="term" value="P:chromosome segregation"/>
    <property type="evidence" value="ECO:0007669"/>
    <property type="project" value="UniProtKB-KW"/>
</dbReference>